<evidence type="ECO:0000313" key="1">
    <source>
        <dbReference type="EMBL" id="KAJ6960431.1"/>
    </source>
</evidence>
<name>A0AAD6PT96_9ROSI</name>
<dbReference type="EMBL" id="JAQIZT010000017">
    <property type="protein sequence ID" value="KAJ6960431.1"/>
    <property type="molecule type" value="Genomic_DNA"/>
</dbReference>
<reference evidence="1" key="1">
    <citation type="journal article" date="2023" name="Mol. Ecol. Resour.">
        <title>Chromosome-level genome assembly of a triploid poplar Populus alba 'Berolinensis'.</title>
        <authorList>
            <person name="Chen S."/>
            <person name="Yu Y."/>
            <person name="Wang X."/>
            <person name="Wang S."/>
            <person name="Zhang T."/>
            <person name="Zhou Y."/>
            <person name="He R."/>
            <person name="Meng N."/>
            <person name="Wang Y."/>
            <person name="Liu W."/>
            <person name="Liu Z."/>
            <person name="Liu J."/>
            <person name="Guo Q."/>
            <person name="Huang H."/>
            <person name="Sederoff R.R."/>
            <person name="Wang G."/>
            <person name="Qu G."/>
            <person name="Chen S."/>
        </authorList>
    </citation>
    <scope>NUCLEOTIDE SEQUENCE</scope>
    <source>
        <strain evidence="1">SC-2020</strain>
    </source>
</reference>
<organism evidence="1 2">
    <name type="scientific">Populus alba x Populus x berolinensis</name>
    <dbReference type="NCBI Taxonomy" id="444605"/>
    <lineage>
        <taxon>Eukaryota</taxon>
        <taxon>Viridiplantae</taxon>
        <taxon>Streptophyta</taxon>
        <taxon>Embryophyta</taxon>
        <taxon>Tracheophyta</taxon>
        <taxon>Spermatophyta</taxon>
        <taxon>Magnoliopsida</taxon>
        <taxon>eudicotyledons</taxon>
        <taxon>Gunneridae</taxon>
        <taxon>Pentapetalae</taxon>
        <taxon>rosids</taxon>
        <taxon>fabids</taxon>
        <taxon>Malpighiales</taxon>
        <taxon>Salicaceae</taxon>
        <taxon>Saliceae</taxon>
        <taxon>Populus</taxon>
    </lineage>
</organism>
<protein>
    <submittedName>
        <fullName evidence="1">Uncharacterized protein</fullName>
    </submittedName>
</protein>
<comment type="caution">
    <text evidence="1">The sequence shown here is derived from an EMBL/GenBank/DDBJ whole genome shotgun (WGS) entry which is preliminary data.</text>
</comment>
<gene>
    <name evidence="1" type="ORF">NC653_038460</name>
</gene>
<proteinExistence type="predicted"/>
<keyword evidence="2" id="KW-1185">Reference proteome</keyword>
<dbReference type="AlphaFoldDB" id="A0AAD6PT96"/>
<accession>A0AAD6PT96</accession>
<dbReference type="Proteomes" id="UP001164929">
    <property type="component" value="Chromosome 17"/>
</dbReference>
<evidence type="ECO:0000313" key="2">
    <source>
        <dbReference type="Proteomes" id="UP001164929"/>
    </source>
</evidence>
<sequence length="103" mass="12065">MQDKDQGTSCFIISTILSPLSSFEQYFSSNSVRVEEDEEKKKKSDYTKSLRKCLFFAQGRYGKRHAWQYLGKTMKYSFEQENTSNLCSIRIQNPENTNIKDVI</sequence>